<gene>
    <name evidence="1" type="ORF">LTRI10_LOCUS50216</name>
</gene>
<accession>A0AAV2GJA9</accession>
<reference evidence="1 2" key="1">
    <citation type="submission" date="2024-04" db="EMBL/GenBank/DDBJ databases">
        <authorList>
            <person name="Fracassetti M."/>
        </authorList>
    </citation>
    <scope>NUCLEOTIDE SEQUENCE [LARGE SCALE GENOMIC DNA]</scope>
</reference>
<sequence length="100" mass="11263">MKRGNKSRFPLFPAAVVCGFFLFLRPIDGRVAAAAKFFLPLTNRRERAISSFLPPHRASSIDSCYSTVAVVTLQVTLAFLFNFHRRLPQIEEGVCTDLVF</sequence>
<evidence type="ECO:0000313" key="1">
    <source>
        <dbReference type="EMBL" id="CAL1410823.1"/>
    </source>
</evidence>
<name>A0AAV2GJA9_9ROSI</name>
<evidence type="ECO:0000313" key="2">
    <source>
        <dbReference type="Proteomes" id="UP001497516"/>
    </source>
</evidence>
<evidence type="ECO:0008006" key="3">
    <source>
        <dbReference type="Google" id="ProtNLM"/>
    </source>
</evidence>
<dbReference type="AlphaFoldDB" id="A0AAV2GJA9"/>
<keyword evidence="2" id="KW-1185">Reference proteome</keyword>
<dbReference type="Proteomes" id="UP001497516">
    <property type="component" value="Chromosome 9"/>
</dbReference>
<protein>
    <recommendedName>
        <fullName evidence="3">Secreted protein</fullName>
    </recommendedName>
</protein>
<dbReference type="EMBL" id="OZ034822">
    <property type="protein sequence ID" value="CAL1410823.1"/>
    <property type="molecule type" value="Genomic_DNA"/>
</dbReference>
<proteinExistence type="predicted"/>
<organism evidence="1 2">
    <name type="scientific">Linum trigynum</name>
    <dbReference type="NCBI Taxonomy" id="586398"/>
    <lineage>
        <taxon>Eukaryota</taxon>
        <taxon>Viridiplantae</taxon>
        <taxon>Streptophyta</taxon>
        <taxon>Embryophyta</taxon>
        <taxon>Tracheophyta</taxon>
        <taxon>Spermatophyta</taxon>
        <taxon>Magnoliopsida</taxon>
        <taxon>eudicotyledons</taxon>
        <taxon>Gunneridae</taxon>
        <taxon>Pentapetalae</taxon>
        <taxon>rosids</taxon>
        <taxon>fabids</taxon>
        <taxon>Malpighiales</taxon>
        <taxon>Linaceae</taxon>
        <taxon>Linum</taxon>
    </lineage>
</organism>